<feature type="domain" description="Methyltransferase small" evidence="6">
    <location>
        <begin position="172"/>
        <end position="344"/>
    </location>
</feature>
<dbReference type="InterPro" id="IPR046977">
    <property type="entry name" value="RsmC/RlmG"/>
</dbReference>
<evidence type="ECO:0000256" key="1">
    <source>
        <dbReference type="ARBA" id="ARBA00022490"/>
    </source>
</evidence>
<evidence type="ECO:0000313" key="8">
    <source>
        <dbReference type="Proteomes" id="UP001064632"/>
    </source>
</evidence>
<dbReference type="InterPro" id="IPR002052">
    <property type="entry name" value="DNA_methylase_N6_adenine_CS"/>
</dbReference>
<dbReference type="CDD" id="cd02440">
    <property type="entry name" value="AdoMet_MTases"/>
    <property type="match status" value="1"/>
</dbReference>
<evidence type="ECO:0000259" key="6">
    <source>
        <dbReference type="Pfam" id="PF05175"/>
    </source>
</evidence>
<keyword evidence="8" id="KW-1185">Reference proteome</keyword>
<proteinExistence type="predicted"/>
<evidence type="ECO:0000256" key="3">
    <source>
        <dbReference type="ARBA" id="ARBA00022603"/>
    </source>
</evidence>
<dbReference type="Gene3D" id="3.40.50.150">
    <property type="entry name" value="Vaccinia Virus protein VP39"/>
    <property type="match status" value="2"/>
</dbReference>
<gene>
    <name evidence="7" type="ORF">N4264_12110</name>
</gene>
<dbReference type="PROSITE" id="PS00092">
    <property type="entry name" value="N6_MTASE"/>
    <property type="match status" value="1"/>
</dbReference>
<dbReference type="PANTHER" id="PTHR47816">
    <property type="entry name" value="RIBOSOMAL RNA SMALL SUBUNIT METHYLTRANSFERASE C"/>
    <property type="match status" value="1"/>
</dbReference>
<dbReference type="GO" id="GO:0032259">
    <property type="term" value="P:methylation"/>
    <property type="evidence" value="ECO:0007669"/>
    <property type="project" value="UniProtKB-KW"/>
</dbReference>
<name>A0ABY6BK03_9GAMM</name>
<dbReference type="InterPro" id="IPR029063">
    <property type="entry name" value="SAM-dependent_MTases_sf"/>
</dbReference>
<reference evidence="7" key="1">
    <citation type="submission" date="2022-09" db="EMBL/GenBank/DDBJ databases">
        <title>Tahibacter sp. nov., isolated from a fresh water.</title>
        <authorList>
            <person name="Baek J.H."/>
            <person name="Lee J.K."/>
            <person name="Kim J.M."/>
            <person name="Jeon C.O."/>
        </authorList>
    </citation>
    <scope>NUCLEOTIDE SEQUENCE</scope>
    <source>
        <strain evidence="7">W38</strain>
    </source>
</reference>
<dbReference type="Proteomes" id="UP001064632">
    <property type="component" value="Chromosome"/>
</dbReference>
<keyword evidence="5" id="KW-0949">S-adenosyl-L-methionine</keyword>
<keyword evidence="2" id="KW-0698">rRNA processing</keyword>
<protein>
    <submittedName>
        <fullName evidence="7">Methyltransferase</fullName>
    </submittedName>
</protein>
<evidence type="ECO:0000256" key="4">
    <source>
        <dbReference type="ARBA" id="ARBA00022679"/>
    </source>
</evidence>
<dbReference type="GO" id="GO:0008168">
    <property type="term" value="F:methyltransferase activity"/>
    <property type="evidence" value="ECO:0007669"/>
    <property type="project" value="UniProtKB-KW"/>
</dbReference>
<evidence type="ECO:0000313" key="7">
    <source>
        <dbReference type="EMBL" id="UXI70343.1"/>
    </source>
</evidence>
<keyword evidence="3 7" id="KW-0489">Methyltransferase</keyword>
<organism evidence="7 8">
    <name type="scientific">Tahibacter amnicola</name>
    <dbReference type="NCBI Taxonomy" id="2976241"/>
    <lineage>
        <taxon>Bacteria</taxon>
        <taxon>Pseudomonadati</taxon>
        <taxon>Pseudomonadota</taxon>
        <taxon>Gammaproteobacteria</taxon>
        <taxon>Lysobacterales</taxon>
        <taxon>Rhodanobacteraceae</taxon>
        <taxon>Tahibacter</taxon>
    </lineage>
</organism>
<dbReference type="Pfam" id="PF05175">
    <property type="entry name" value="MTS"/>
    <property type="match status" value="1"/>
</dbReference>
<keyword evidence="4" id="KW-0808">Transferase</keyword>
<accession>A0ABY6BK03</accession>
<dbReference type="PANTHER" id="PTHR47816:SF4">
    <property type="entry name" value="RIBOSOMAL RNA SMALL SUBUNIT METHYLTRANSFERASE C"/>
    <property type="match status" value="1"/>
</dbReference>
<dbReference type="SUPFAM" id="SSF53335">
    <property type="entry name" value="S-adenosyl-L-methionine-dependent methyltransferases"/>
    <property type="match status" value="1"/>
</dbReference>
<dbReference type="EMBL" id="CP104694">
    <property type="protein sequence ID" value="UXI70343.1"/>
    <property type="molecule type" value="Genomic_DNA"/>
</dbReference>
<evidence type="ECO:0000256" key="2">
    <source>
        <dbReference type="ARBA" id="ARBA00022552"/>
    </source>
</evidence>
<evidence type="ECO:0000256" key="5">
    <source>
        <dbReference type="ARBA" id="ARBA00022691"/>
    </source>
</evidence>
<keyword evidence="1" id="KW-0963">Cytoplasm</keyword>
<dbReference type="InterPro" id="IPR007848">
    <property type="entry name" value="Small_mtfrase_dom"/>
</dbReference>
<dbReference type="RefSeq" id="WP_261697293.1">
    <property type="nucleotide sequence ID" value="NZ_CP104694.1"/>
</dbReference>
<sequence>MEDAALRALFVPFDNRDLAVPAGPVAFLRARAGIALQAFVHTWRQAKLVAEQTFRPVADELMANGIETVGAVNGSFPLVLVLPARQRDEARAQLARALALAQPGGTVVASVANAEGAKSIEGDFRRLVSDVQVISKHKCRVMWARNDAACVDTAQRDAWIAQDQPQPIAQGRFLSRPGVFAWDRIDLASQLLAEQLPTDLSGQGADLGAGYGFLSAEVVRQCPRVTGLHLYEAEQRALELARVNLPGALAAAGRMDVAMDYFWHDVAKGLPHRYDFVVMNPPFHVGRIDVPELGRAFVRAAAAALRGGGRLLLVANRHLPYEQTLAEQFGEVRVLADAQGFKVISARKAAV</sequence>